<evidence type="ECO:0008006" key="3">
    <source>
        <dbReference type="Google" id="ProtNLM"/>
    </source>
</evidence>
<dbReference type="EMBL" id="JAFEMC010000002">
    <property type="protein sequence ID" value="MBM6576462.1"/>
    <property type="molecule type" value="Genomic_DNA"/>
</dbReference>
<protein>
    <recommendedName>
        <fullName evidence="3">HNH endonuclease</fullName>
    </recommendedName>
</protein>
<dbReference type="PANTHER" id="PTHR37827:SF1">
    <property type="entry name" value="HNH DOMAIN-CONTAINING PROTEIN"/>
    <property type="match status" value="1"/>
</dbReference>
<dbReference type="PANTHER" id="PTHR37827">
    <property type="entry name" value="TUDOR DOMAIN-CONTAINING PROTEIN"/>
    <property type="match status" value="1"/>
</dbReference>
<organism evidence="1 2">
    <name type="scientific">Sphingomonas longa</name>
    <dbReference type="NCBI Taxonomy" id="2778730"/>
    <lineage>
        <taxon>Bacteria</taxon>
        <taxon>Pseudomonadati</taxon>
        <taxon>Pseudomonadota</taxon>
        <taxon>Alphaproteobacteria</taxon>
        <taxon>Sphingomonadales</taxon>
        <taxon>Sphingomonadaceae</taxon>
        <taxon>Sphingomonas</taxon>
    </lineage>
</organism>
<comment type="caution">
    <text evidence="1">The sequence shown here is derived from an EMBL/GenBank/DDBJ whole genome shotgun (WGS) entry which is preliminary data.</text>
</comment>
<dbReference type="RefSeq" id="WP_204198573.1">
    <property type="nucleotide sequence ID" value="NZ_JAFEMC010000002.1"/>
</dbReference>
<accession>A0ABS2D6B3</accession>
<gene>
    <name evidence="1" type="ORF">ILT43_08755</name>
</gene>
<evidence type="ECO:0000313" key="2">
    <source>
        <dbReference type="Proteomes" id="UP000763641"/>
    </source>
</evidence>
<dbReference type="Proteomes" id="UP000763641">
    <property type="component" value="Unassembled WGS sequence"/>
</dbReference>
<sequence length="112" mass="12047">MTGRVKRKAGLAAAAARAAAEAAPPPTCALCERPLGARVEWHHLVPKSEGGRVTAPVHPICHRTIHATLPNGELARAYADPAVLRDHPAIARFLRWVADKPADFSVPVRRGR</sequence>
<name>A0ABS2D6B3_9SPHN</name>
<evidence type="ECO:0000313" key="1">
    <source>
        <dbReference type="EMBL" id="MBM6576462.1"/>
    </source>
</evidence>
<proteinExistence type="predicted"/>
<keyword evidence="2" id="KW-1185">Reference proteome</keyword>
<reference evidence="1 2" key="1">
    <citation type="submission" date="2020-12" db="EMBL/GenBank/DDBJ databases">
        <title>Sphingomonas sp.</title>
        <authorList>
            <person name="Kim M.K."/>
        </authorList>
    </citation>
    <scope>NUCLEOTIDE SEQUENCE [LARGE SCALE GENOMIC DNA]</scope>
    <source>
        <strain evidence="1 2">BT552</strain>
    </source>
</reference>
<dbReference type="Gene3D" id="1.10.30.50">
    <property type="match status" value="1"/>
</dbReference>